<evidence type="ECO:0000256" key="2">
    <source>
        <dbReference type="ARBA" id="ARBA00022857"/>
    </source>
</evidence>
<organism evidence="5 6">
    <name type="scientific">Diutina rugosa</name>
    <name type="common">Yeast</name>
    <name type="synonym">Candida rugosa</name>
    <dbReference type="NCBI Taxonomy" id="5481"/>
    <lineage>
        <taxon>Eukaryota</taxon>
        <taxon>Fungi</taxon>
        <taxon>Dikarya</taxon>
        <taxon>Ascomycota</taxon>
        <taxon>Saccharomycotina</taxon>
        <taxon>Pichiomycetes</taxon>
        <taxon>Debaryomycetaceae</taxon>
        <taxon>Diutina</taxon>
    </lineage>
</organism>
<reference evidence="5 6" key="1">
    <citation type="submission" date="2019-07" db="EMBL/GenBank/DDBJ databases">
        <title>Genome assembly of two rare yeast pathogens: Diutina rugosa and Trichomonascus ciferrii.</title>
        <authorList>
            <person name="Mixao V."/>
            <person name="Saus E."/>
            <person name="Hansen A."/>
            <person name="Lass-Flor C."/>
            <person name="Gabaldon T."/>
        </authorList>
    </citation>
    <scope>NUCLEOTIDE SEQUENCE [LARGE SCALE GENOMIC DNA]</scope>
    <source>
        <strain evidence="5 6">CBS 613</strain>
    </source>
</reference>
<dbReference type="GeneID" id="54779216"/>
<keyword evidence="6" id="KW-1185">Reference proteome</keyword>
<evidence type="ECO:0000256" key="1">
    <source>
        <dbReference type="ARBA" id="ARBA00006484"/>
    </source>
</evidence>
<evidence type="ECO:0008006" key="7">
    <source>
        <dbReference type="Google" id="ProtNLM"/>
    </source>
</evidence>
<comment type="similarity">
    <text evidence="1">Belongs to the short-chain dehydrogenases/reductases (SDR) family.</text>
</comment>
<dbReference type="Proteomes" id="UP000449547">
    <property type="component" value="Unassembled WGS sequence"/>
</dbReference>
<dbReference type="PRINTS" id="PR00081">
    <property type="entry name" value="GDHRDH"/>
</dbReference>
<dbReference type="Pfam" id="PF00106">
    <property type="entry name" value="adh_short"/>
    <property type="match status" value="1"/>
</dbReference>
<feature type="transmembrane region" description="Helical" evidence="4">
    <location>
        <begin position="20"/>
        <end position="40"/>
    </location>
</feature>
<comment type="caution">
    <text evidence="5">The sequence shown here is derived from an EMBL/GenBank/DDBJ whole genome shotgun (WGS) entry which is preliminary data.</text>
</comment>
<dbReference type="PANTHER" id="PTHR24320:SF282">
    <property type="entry name" value="WW DOMAIN-CONTAINING OXIDOREDUCTASE"/>
    <property type="match status" value="1"/>
</dbReference>
<name>A0A642UXU0_DIURU</name>
<dbReference type="AlphaFoldDB" id="A0A642UXU0"/>
<evidence type="ECO:0000256" key="4">
    <source>
        <dbReference type="SAM" id="Phobius"/>
    </source>
</evidence>
<dbReference type="EMBL" id="SWFT01000025">
    <property type="protein sequence ID" value="KAA8907401.1"/>
    <property type="molecule type" value="Genomic_DNA"/>
</dbReference>
<dbReference type="GO" id="GO:0016491">
    <property type="term" value="F:oxidoreductase activity"/>
    <property type="evidence" value="ECO:0007669"/>
    <property type="project" value="UniProtKB-KW"/>
</dbReference>
<evidence type="ECO:0000256" key="3">
    <source>
        <dbReference type="ARBA" id="ARBA00023002"/>
    </source>
</evidence>
<dbReference type="VEuPathDB" id="FungiDB:DIURU_000563"/>
<keyword evidence="4" id="KW-0812">Transmembrane</keyword>
<dbReference type="InterPro" id="IPR002347">
    <property type="entry name" value="SDR_fam"/>
</dbReference>
<dbReference type="PANTHER" id="PTHR24320">
    <property type="entry name" value="RETINOL DEHYDROGENASE"/>
    <property type="match status" value="1"/>
</dbReference>
<protein>
    <recommendedName>
        <fullName evidence="7">NAD(P)-binding protein</fullName>
    </recommendedName>
</protein>
<dbReference type="OMA" id="IPVHPGM"/>
<keyword evidence="3" id="KW-0560">Oxidoreductase</keyword>
<keyword evidence="4" id="KW-0472">Membrane</keyword>
<accession>A0A642UXU0</accession>
<dbReference type="Gene3D" id="3.40.50.720">
    <property type="entry name" value="NAD(P)-binding Rossmann-like Domain"/>
    <property type="match status" value="1"/>
</dbReference>
<evidence type="ECO:0000313" key="5">
    <source>
        <dbReference type="EMBL" id="KAA8907401.1"/>
    </source>
</evidence>
<keyword evidence="2" id="KW-0521">NADP</keyword>
<gene>
    <name evidence="5" type="ORF">DIURU_000563</name>
</gene>
<dbReference type="RefSeq" id="XP_034014658.1">
    <property type="nucleotide sequence ID" value="XM_034158633.1"/>
</dbReference>
<dbReference type="OrthoDB" id="191139at2759"/>
<dbReference type="InterPro" id="IPR036291">
    <property type="entry name" value="NAD(P)-bd_dom_sf"/>
</dbReference>
<keyword evidence="4" id="KW-1133">Transmembrane helix</keyword>
<proteinExistence type="inferred from homology"/>
<dbReference type="SUPFAM" id="SSF51735">
    <property type="entry name" value="NAD(P)-binding Rossmann-fold domains"/>
    <property type="match status" value="1"/>
</dbReference>
<evidence type="ECO:0000313" key="6">
    <source>
        <dbReference type="Proteomes" id="UP000449547"/>
    </source>
</evidence>
<sequence length="320" mass="35429">MPFYDPSAAAYVDPATNRKVAVITGGAVGLGWYTILHLYLHGYVIYMAARNPQKVQNAIANIQGEATRRNSRHPLGEIHHVEMDLTSLKSVERAADHIIATEPEIDILINHAGILGVPHQLTEDGIDIQYQVHVVGHILLTVKLLPNLEAAPAPRVVFVSSMAHFQAYRYFDPTEVIDGSPELFWSLVRYGSAKTHQIHFVREMATRYPKVLWLAVHPGLVGGTDIVNHKKSAPGTGQVWQYLSKLVDHTIGVTNEQGSASSLRAALDGDFSVEKDNGKYLSTGGHEGWISWIASDQQFAQRTVEWNLGQLQRKGFITSK</sequence>